<name>A0ABM7U728_9ACTO</name>
<accession>A0ABM7U728</accession>
<evidence type="ECO:0000313" key="2">
    <source>
        <dbReference type="EMBL" id="BDA63324.1"/>
    </source>
</evidence>
<protein>
    <submittedName>
        <fullName evidence="2">Uncharacterized protein</fullName>
    </submittedName>
</protein>
<gene>
    <name evidence="2" type="ORF">MANAM107_01580</name>
</gene>
<feature type="region of interest" description="Disordered" evidence="1">
    <location>
        <begin position="52"/>
        <end position="111"/>
    </location>
</feature>
<dbReference type="Proteomes" id="UP000824496">
    <property type="component" value="Chromosome"/>
</dbReference>
<sequence>MGIGLQLRGHGARALVTGGDHLRGGGDEHGLAGQGVARHLGLGRRLQGGRRALTQAQAAPATGHQRGGQGRRARCAQEPCGPAGPGTPGTGRWRQAGPEGASDKARCGPRA</sequence>
<proteinExistence type="predicted"/>
<evidence type="ECO:0000256" key="1">
    <source>
        <dbReference type="SAM" id="MobiDB-lite"/>
    </source>
</evidence>
<evidence type="ECO:0000313" key="3">
    <source>
        <dbReference type="Proteomes" id="UP000824496"/>
    </source>
</evidence>
<reference evidence="2 3" key="1">
    <citation type="submission" date="2021-08" db="EMBL/GenBank/DDBJ databases">
        <title>Whole genome sequence of novel Actinomyces species strain MAS-1.</title>
        <authorList>
            <person name="Saito M."/>
            <person name="Kuwahara N."/>
            <person name="Takizawa T."/>
            <person name="Gotouda H."/>
            <person name="Ochiai T."/>
        </authorList>
    </citation>
    <scope>NUCLEOTIDE SEQUENCE [LARGE SCALE GENOMIC DNA]</scope>
    <source>
        <strain evidence="2 3">MAS-1</strain>
    </source>
</reference>
<keyword evidence="3" id="KW-1185">Reference proteome</keyword>
<dbReference type="EMBL" id="AP025017">
    <property type="protein sequence ID" value="BDA63324.1"/>
    <property type="molecule type" value="Genomic_DNA"/>
</dbReference>
<feature type="compositionally biased region" description="Basic and acidic residues" evidence="1">
    <location>
        <begin position="101"/>
        <end position="111"/>
    </location>
</feature>
<organism evidence="2 3">
    <name type="scientific">Actinomyces capricornis</name>
    <dbReference type="NCBI Taxonomy" id="2755559"/>
    <lineage>
        <taxon>Bacteria</taxon>
        <taxon>Bacillati</taxon>
        <taxon>Actinomycetota</taxon>
        <taxon>Actinomycetes</taxon>
        <taxon>Actinomycetales</taxon>
        <taxon>Actinomycetaceae</taxon>
        <taxon>Actinomyces</taxon>
    </lineage>
</organism>